<feature type="signal peptide" evidence="1">
    <location>
        <begin position="1"/>
        <end position="22"/>
    </location>
</feature>
<dbReference type="SMART" id="SM00198">
    <property type="entry name" value="SCP"/>
    <property type="match status" value="1"/>
</dbReference>
<dbReference type="InterPro" id="IPR001283">
    <property type="entry name" value="CRISP-related"/>
</dbReference>
<dbReference type="GO" id="GO:0005576">
    <property type="term" value="C:extracellular region"/>
    <property type="evidence" value="ECO:0007669"/>
    <property type="project" value="UniProtKB-SubCell"/>
</dbReference>
<dbReference type="PRINTS" id="PR00837">
    <property type="entry name" value="V5TPXLIKE"/>
</dbReference>
<reference evidence="3" key="1">
    <citation type="submission" date="2024-03" db="EMBL/GenBank/DDBJ databases">
        <title>Venom adaptation and exaptation during the trophic switch to blood-feeding by kissing bugs (Reduviidae: Triatominae).</title>
        <authorList>
            <person name="Zdenek C.N."/>
            <person name="Cardoso F.C."/>
            <person name="Robinson S.D."/>
            <person name="Mercedes R.S."/>
            <person name="Raidjoe E.R."/>
            <person name="Hernandez-Vargas M.J."/>
            <person name="Jin J."/>
            <person name="Corzo G."/>
            <person name="Vetter I."/>
            <person name="King G.F."/>
            <person name="Fry B.G."/>
            <person name="Walker A."/>
        </authorList>
    </citation>
    <scope>NUCLEOTIDE SEQUENCE</scope>
</reference>
<feature type="domain" description="SCP" evidence="2">
    <location>
        <begin position="44"/>
        <end position="199"/>
    </location>
</feature>
<accession>A0AB38ZEW3</accession>
<dbReference type="CDD" id="cd05380">
    <property type="entry name" value="CAP_euk"/>
    <property type="match status" value="1"/>
</dbReference>
<name>A0AB38ZEW3_9HEMI</name>
<proteinExistence type="evidence at transcript level"/>
<dbReference type="Pfam" id="PF00188">
    <property type="entry name" value="CAP"/>
    <property type="match status" value="1"/>
</dbReference>
<dbReference type="PROSITE" id="PS01010">
    <property type="entry name" value="CRISP_2"/>
    <property type="match status" value="1"/>
</dbReference>
<dbReference type="PROSITE" id="PS01009">
    <property type="entry name" value="CRISP_1"/>
    <property type="match status" value="1"/>
</dbReference>
<evidence type="ECO:0000259" key="2">
    <source>
        <dbReference type="SMART" id="SM00198"/>
    </source>
</evidence>
<keyword evidence="1" id="KW-0732">Signal</keyword>
<evidence type="ECO:0000256" key="1">
    <source>
        <dbReference type="SAM" id="SignalP"/>
    </source>
</evidence>
<dbReference type="InterPro" id="IPR035940">
    <property type="entry name" value="CAP_sf"/>
</dbReference>
<dbReference type="InterPro" id="IPR018244">
    <property type="entry name" value="Allrgn_V5/Tpx1_CS"/>
</dbReference>
<dbReference type="PRINTS" id="PR00838">
    <property type="entry name" value="V5ALLERGEN"/>
</dbReference>
<dbReference type="InterPro" id="IPR014044">
    <property type="entry name" value="CAP_dom"/>
</dbReference>
<dbReference type="InterPro" id="IPR002413">
    <property type="entry name" value="V5_allergen-like"/>
</dbReference>
<dbReference type="AlphaFoldDB" id="A0AB38ZEW3"/>
<dbReference type="PANTHER" id="PTHR10334">
    <property type="entry name" value="CYSTEINE-RICH SECRETORY PROTEIN-RELATED"/>
    <property type="match status" value="1"/>
</dbReference>
<evidence type="ECO:0000313" key="3">
    <source>
        <dbReference type="EMBL" id="WXI02800.1"/>
    </source>
</evidence>
<sequence length="229" mass="25963">MMKIVQFAALFCLLFTISGIESAKWNLACKNGNKLLGMKSLTEQDKQKLLQVHNKYRNTIASGKAPGQPPAENMLELTWDSYAEKQAFSWASGCVFEHNSPKDINNNPMGQNLYMKMSTLREDVNATFYEWTDSMVEGWYNEVRQYRFGSGFSPATGHYTQLAWAKTAKLGCGYSYYVQNNWNAGYLVCNYDPAGNYIGENPYKVGKVNCKANNLEPSTKYSHLCVKKK</sequence>
<dbReference type="SUPFAM" id="SSF55797">
    <property type="entry name" value="PR-1-like"/>
    <property type="match status" value="1"/>
</dbReference>
<dbReference type="EMBL" id="PP517550">
    <property type="protein sequence ID" value="WXI02800.1"/>
    <property type="molecule type" value="mRNA"/>
</dbReference>
<protein>
    <submittedName>
        <fullName evidence="3">Venom CRiSP 1</fullName>
    </submittedName>
</protein>
<organism evidence="3">
    <name type="scientific">Oncocephalus sp</name>
    <dbReference type="NCBI Taxonomy" id="2944721"/>
    <lineage>
        <taxon>Eukaryota</taxon>
        <taxon>Metazoa</taxon>
        <taxon>Ecdysozoa</taxon>
        <taxon>Arthropoda</taxon>
        <taxon>Hexapoda</taxon>
        <taxon>Insecta</taxon>
        <taxon>Pterygota</taxon>
        <taxon>Neoptera</taxon>
        <taxon>Paraneoptera</taxon>
        <taxon>Hemiptera</taxon>
        <taxon>Heteroptera</taxon>
        <taxon>Panheteroptera</taxon>
        <taxon>Cimicomorpha</taxon>
        <taxon>Reduviidae</taxon>
        <taxon>Stenopodainae</taxon>
        <taxon>Oncocephalus</taxon>
    </lineage>
</organism>
<dbReference type="Gene3D" id="3.40.33.10">
    <property type="entry name" value="CAP"/>
    <property type="match status" value="1"/>
</dbReference>
<feature type="chain" id="PRO_5044205470" evidence="1">
    <location>
        <begin position="23"/>
        <end position="229"/>
    </location>
</feature>